<dbReference type="SMART" id="SM00307">
    <property type="entry name" value="ILWEQ"/>
    <property type="match status" value="1"/>
</dbReference>
<dbReference type="Gene3D" id="1.20.1410.10">
    <property type="entry name" value="I/LWEQ domain"/>
    <property type="match status" value="1"/>
</dbReference>
<keyword evidence="3" id="KW-0175">Coiled coil</keyword>
<dbReference type="SUPFAM" id="SSF109885">
    <property type="entry name" value="I/LWEQ domain"/>
    <property type="match status" value="1"/>
</dbReference>
<keyword evidence="2" id="KW-0963">Cytoplasm</keyword>
<evidence type="ECO:0000256" key="2">
    <source>
        <dbReference type="ARBA" id="ARBA00022490"/>
    </source>
</evidence>
<feature type="domain" description="I/LWEQ" evidence="4">
    <location>
        <begin position="1176"/>
        <end position="1418"/>
    </location>
</feature>
<dbReference type="GO" id="GO:0030036">
    <property type="term" value="P:actin cytoskeleton organization"/>
    <property type="evidence" value="ECO:0007669"/>
    <property type="project" value="TreeGrafter"/>
</dbReference>
<evidence type="ECO:0000259" key="4">
    <source>
        <dbReference type="PROSITE" id="PS50945"/>
    </source>
</evidence>
<dbReference type="InterPro" id="IPR036723">
    <property type="entry name" value="Alpha-catenin/vinculin-like_sf"/>
</dbReference>
<dbReference type="Pfam" id="PF01608">
    <property type="entry name" value="I_LWEQ"/>
    <property type="match status" value="1"/>
</dbReference>
<dbReference type="GO" id="GO:0098609">
    <property type="term" value="P:cell-cell adhesion"/>
    <property type="evidence" value="ECO:0007669"/>
    <property type="project" value="TreeGrafter"/>
</dbReference>
<evidence type="ECO:0000256" key="1">
    <source>
        <dbReference type="ARBA" id="ARBA00004496"/>
    </source>
</evidence>
<sequence length="1418" mass="154025">MTEFDAVIAEYETANYHSSNGTLHQMPAQTRENAHTLLDMGVKQLKKLTKEIEGAAKQGVSAQLIKQTAQTNAQIAVGLRSLASTSSDPANQKKILGSGRDVVDSSMKFVTVARSAAAEPKEYRQELEKAKKQLDTHIAELVGQIQKIEETEIHASLVNLKIALDNLKPTGSTADISTIKEEMVSAAKVVSSSVSQLLTSAHSKPVVVPTVTKSTTASVMTLLDLATIAAGLSNENESASLLAVARELADSMLKLIPAVQVMSQKHNNAYAQKVNQEAEAVQDALNSIMQKLGKPNYLSDISNQIDKLMEEVNSRKITCLPGSREDVLVQINDAGKELKKLQETLLMTIKSGDPKLESLSQDLLVTFGKMITEAKSAENSSDSGECNLVDSLRIIKGIDVLLKHPEDLPKVHAIAKQVNRAVANIITLAKASAYESDPKKQALIVKGTQLLIDKTTQFLQSVQATSQNSTKSIEDMKNTAKELKTVTISLDSLFNKNSAHNHTIAPSIANVITGGVKKLATTYATTFKTMASIMDSNSQSKMKKVSDLLEGSFAETDAEIDEIMKICGSANKLTERCEKVTQTLLKTSSEIEAMAMLVIKGSQIPVKTNLTIKELQVDGISLGRSIALELKEILQISTPEQIIPSLAKMEEWVPKLTKEVQALSASIPEAPAQAHFLTVSKFLVDNLVEFVDSIKALSLNDPQARTLMMKNSNSSAKALGLLVQQIQSNQQISDGLEKSIQSIIEALKPLSTPSTRVNNYADVREALVAVCKKLYEESTALFTSDKHNQTTVSVQGGKLAELVPHMVNIARVCAASTTKDLSEVILTKAQNVGDTLVSFITTVKEVCENPTESKYKQLLDVYSSTNQAISQLLSAGKQAATTEIEIERAHEAIMNEISRIGASDILSRGGQLFKKDLKNQDLSLEVTKSAKKLASSVAQIKNTPVENIGKVSLAIASDLSALCDVTINSTSIVPDTVAQRDILTAAKELSFDIASLFISAKNTQIGTKIQRSNAHKEFSNFHRSVISRLNNLVAALQISSKESSRGEKFLEMMKQRIISLLEDIPMDNSATPESTIKAAKEIVSSASQFVFATEPERIIDTAKALFGCTERFLQSSVGIAHTYGVKELSEAAVETAQLICSILEIGKQDRKVEGAQQKLEAFSANITKSLKKFTSILKTIEGAEGLELEDSSANLDRMIEEELNKSSSIIDNLSSKVSALSSKELIGRAIIESAKAITNATKTLMQSAAQLQAERIHIKTERERAGGRRVPVDPLWSTGLISASQELTRSVEEFYEVSIAFAGGKGDEGKVVEKAKAVGLATGRLVTASRLQTDQHSDAQKKFQNAASAVTAATNQLAEAVAAVHTRMEEEMAMKIDQSEASLKVKELEQKMKIMKLEKEMERERRKLLNMRKTKQLQ</sequence>
<dbReference type="Pfam" id="PF21896">
    <property type="entry name" value="Talin_IBS2B"/>
    <property type="match status" value="1"/>
</dbReference>
<protein>
    <recommendedName>
        <fullName evidence="4">I/LWEQ domain-containing protein</fullName>
    </recommendedName>
</protein>
<dbReference type="GO" id="GO:0005737">
    <property type="term" value="C:cytoplasm"/>
    <property type="evidence" value="ECO:0007669"/>
    <property type="project" value="UniProtKB-SubCell"/>
</dbReference>
<proteinExistence type="predicted"/>
<reference evidence="5" key="1">
    <citation type="journal article" date="2020" name="J. Eukaryot. Microbiol.">
        <title>De novo Sequencing, Assembly and Annotation of the Transcriptome for the Free-Living Testate Amoeba Arcella intermedia.</title>
        <authorList>
            <person name="Ribeiro G.M."/>
            <person name="Porfirio-Sousa A.L."/>
            <person name="Maurer-Alcala X.X."/>
            <person name="Katz L.A."/>
            <person name="Lahr D.J.G."/>
        </authorList>
    </citation>
    <scope>NUCLEOTIDE SEQUENCE</scope>
</reference>
<evidence type="ECO:0000256" key="3">
    <source>
        <dbReference type="SAM" id="Coils"/>
    </source>
</evidence>
<dbReference type="InterPro" id="IPR054082">
    <property type="entry name" value="Talin_IBS2B"/>
</dbReference>
<dbReference type="SUPFAM" id="SSF47220">
    <property type="entry name" value="alpha-catenin/vinculin-like"/>
    <property type="match status" value="2"/>
</dbReference>
<dbReference type="Gene3D" id="1.20.1420.10">
    <property type="entry name" value="Talin, central domain"/>
    <property type="match status" value="4"/>
</dbReference>
<dbReference type="EMBL" id="GIBP01000070">
    <property type="protein sequence ID" value="NDV29039.1"/>
    <property type="molecule type" value="Transcribed_RNA"/>
</dbReference>
<dbReference type="PANTHER" id="PTHR19981">
    <property type="entry name" value="TALIN"/>
    <property type="match status" value="1"/>
</dbReference>
<accession>A0A6B2KWD0</accession>
<dbReference type="PANTHER" id="PTHR19981:SF1">
    <property type="entry name" value="RHEA, ISOFORM B"/>
    <property type="match status" value="1"/>
</dbReference>
<dbReference type="InterPro" id="IPR035964">
    <property type="entry name" value="I/LWEQ_dom_sf"/>
</dbReference>
<dbReference type="GO" id="GO:0051015">
    <property type="term" value="F:actin filament binding"/>
    <property type="evidence" value="ECO:0007669"/>
    <property type="project" value="InterPro"/>
</dbReference>
<comment type="subcellular location">
    <subcellularLocation>
        <location evidence="1">Cytoplasm</location>
    </subcellularLocation>
</comment>
<feature type="coiled-coil region" evidence="3">
    <location>
        <begin position="124"/>
        <end position="151"/>
    </location>
</feature>
<organism evidence="5">
    <name type="scientific">Arcella intermedia</name>
    <dbReference type="NCBI Taxonomy" id="1963864"/>
    <lineage>
        <taxon>Eukaryota</taxon>
        <taxon>Amoebozoa</taxon>
        <taxon>Tubulinea</taxon>
        <taxon>Elardia</taxon>
        <taxon>Arcellinida</taxon>
        <taxon>Sphaerothecina</taxon>
        <taxon>Arcellidae</taxon>
        <taxon>Arcella</taxon>
    </lineage>
</organism>
<feature type="coiled-coil region" evidence="3">
    <location>
        <begin position="1378"/>
        <end position="1414"/>
    </location>
</feature>
<evidence type="ECO:0000313" key="5">
    <source>
        <dbReference type="EMBL" id="NDV29039.1"/>
    </source>
</evidence>
<dbReference type="InterPro" id="IPR002558">
    <property type="entry name" value="ILWEQ_dom"/>
</dbReference>
<dbReference type="PROSITE" id="PS50945">
    <property type="entry name" value="I_LWEQ"/>
    <property type="match status" value="1"/>
</dbReference>
<dbReference type="GO" id="GO:0005886">
    <property type="term" value="C:plasma membrane"/>
    <property type="evidence" value="ECO:0007669"/>
    <property type="project" value="TreeGrafter"/>
</dbReference>
<name>A0A6B2KWD0_9EUKA</name>